<dbReference type="InterPro" id="IPR010235">
    <property type="entry name" value="HepT"/>
</dbReference>
<evidence type="ECO:0000313" key="2">
    <source>
        <dbReference type="Proteomes" id="UP000824139"/>
    </source>
</evidence>
<evidence type="ECO:0000313" key="1">
    <source>
        <dbReference type="EMBL" id="HIS83090.1"/>
    </source>
</evidence>
<dbReference type="NCBIfam" id="TIGR01987">
    <property type="entry name" value="HI0074"/>
    <property type="match status" value="1"/>
</dbReference>
<dbReference type="EMBL" id="DVJO01000125">
    <property type="protein sequence ID" value="HIS83090.1"/>
    <property type="molecule type" value="Genomic_DNA"/>
</dbReference>
<accession>A0A9D1FW32</accession>
<comment type="caution">
    <text evidence="1">The sequence shown here is derived from an EMBL/GenBank/DDBJ whole genome shotgun (WGS) entry which is preliminary data.</text>
</comment>
<dbReference type="Proteomes" id="UP000824139">
    <property type="component" value="Unassembled WGS sequence"/>
</dbReference>
<dbReference type="Gene3D" id="1.20.120.330">
    <property type="entry name" value="Nucleotidyltransferases domain 2"/>
    <property type="match status" value="1"/>
</dbReference>
<gene>
    <name evidence="1" type="ORF">IAD41_05745</name>
</gene>
<dbReference type="Pfam" id="PF08780">
    <property type="entry name" value="NTase_sub_bind"/>
    <property type="match status" value="1"/>
</dbReference>
<reference evidence="1" key="2">
    <citation type="journal article" date="2021" name="PeerJ">
        <title>Extensive microbial diversity within the chicken gut microbiome revealed by metagenomics and culture.</title>
        <authorList>
            <person name="Gilroy R."/>
            <person name="Ravi A."/>
            <person name="Getino M."/>
            <person name="Pursley I."/>
            <person name="Horton D.L."/>
            <person name="Alikhan N.F."/>
            <person name="Baker D."/>
            <person name="Gharbi K."/>
            <person name="Hall N."/>
            <person name="Watson M."/>
            <person name="Adriaenssens E.M."/>
            <person name="Foster-Nyarko E."/>
            <person name="Jarju S."/>
            <person name="Secka A."/>
            <person name="Antonio M."/>
            <person name="Oren A."/>
            <person name="Chaudhuri R.R."/>
            <person name="La Ragione R."/>
            <person name="Hildebrand F."/>
            <person name="Pallen M.J."/>
        </authorList>
    </citation>
    <scope>NUCLEOTIDE SEQUENCE</scope>
    <source>
        <strain evidence="1">CHK152-2994</strain>
    </source>
</reference>
<organism evidence="1 2">
    <name type="scientific">Candidatus Scatenecus faecavium</name>
    <dbReference type="NCBI Taxonomy" id="2840915"/>
    <lineage>
        <taxon>Bacteria</taxon>
        <taxon>Candidatus Scatenecus</taxon>
    </lineage>
</organism>
<protein>
    <submittedName>
        <fullName evidence="1">Nucleotidyltransferase substrate binding protein</fullName>
    </submittedName>
</protein>
<dbReference type="AlphaFoldDB" id="A0A9D1FW32"/>
<dbReference type="SUPFAM" id="SSF81593">
    <property type="entry name" value="Nucleotidyltransferase substrate binding subunit/domain"/>
    <property type="match status" value="1"/>
</dbReference>
<reference evidence="1" key="1">
    <citation type="submission" date="2020-10" db="EMBL/GenBank/DDBJ databases">
        <authorList>
            <person name="Gilroy R."/>
        </authorList>
    </citation>
    <scope>NUCLEOTIDE SEQUENCE</scope>
    <source>
        <strain evidence="1">CHK152-2994</strain>
    </source>
</reference>
<name>A0A9D1FW32_9BACT</name>
<sequence length="139" mass="16719">MKKSELNLNILKKSLSTLKECYEDLNAQEDEKIKNYIKDSCVQRFEYTYETAKKIMNKFLKKEYDKTEKDLTINNIFREMFALGLIESFENWVDYREKRNITSHEYNIELTYPIIDIIPKFTADVDFLIKSFEKVLTND</sequence>
<proteinExistence type="predicted"/>